<dbReference type="PANTHER" id="PTHR12629">
    <property type="entry name" value="DIPHOSPHOINOSITOL POLYPHOSPHATE PHOSPHOHYDROLASE"/>
    <property type="match status" value="1"/>
</dbReference>
<dbReference type="GO" id="GO:0016462">
    <property type="term" value="F:pyrophosphatase activity"/>
    <property type="evidence" value="ECO:0007669"/>
    <property type="project" value="InterPro"/>
</dbReference>
<evidence type="ECO:0000313" key="12">
    <source>
        <dbReference type="RefSeq" id="XP_031407461.1"/>
    </source>
</evidence>
<dbReference type="InterPro" id="IPR015797">
    <property type="entry name" value="NUDIX_hydrolase-like_dom_sf"/>
</dbReference>
<dbReference type="InterPro" id="IPR000086">
    <property type="entry name" value="NUDIX_hydrolase_dom"/>
</dbReference>
<evidence type="ECO:0000256" key="3">
    <source>
        <dbReference type="ARBA" id="ARBA00005582"/>
    </source>
</evidence>
<evidence type="ECO:0000256" key="6">
    <source>
        <dbReference type="ARBA" id="ARBA00022842"/>
    </source>
</evidence>
<evidence type="ECO:0000256" key="4">
    <source>
        <dbReference type="ARBA" id="ARBA00022723"/>
    </source>
</evidence>
<reference evidence="9" key="2">
    <citation type="submission" date="2017-06" db="EMBL/GenBank/DDBJ databases">
        <title>The pomegranate genome and the genomics of punicalagin biosynthesis.</title>
        <authorList>
            <person name="Xu C."/>
        </authorList>
    </citation>
    <scope>NUCLEOTIDE SEQUENCE [LARGE SCALE GENOMIC DNA]</scope>
    <source>
        <tissue evidence="9">Fresh leaf</tissue>
    </source>
</reference>
<dbReference type="Proteomes" id="UP000197138">
    <property type="component" value="Unassembled WGS sequence"/>
</dbReference>
<proteinExistence type="inferred from homology"/>
<name>A0A218XF61_PUNGR</name>
<dbReference type="CDD" id="cd04666">
    <property type="entry name" value="NUDIX_DIPP2_like_Nudt4"/>
    <property type="match status" value="1"/>
</dbReference>
<dbReference type="OrthoDB" id="2011998at2759"/>
<evidence type="ECO:0000313" key="10">
    <source>
        <dbReference type="Proteomes" id="UP000197138"/>
    </source>
</evidence>
<dbReference type="GeneID" id="116215828"/>
<dbReference type="EMBL" id="MTKT01001941">
    <property type="protein sequence ID" value="OWM82982.1"/>
    <property type="molecule type" value="Genomic_DNA"/>
</dbReference>
<dbReference type="PROSITE" id="PS00893">
    <property type="entry name" value="NUDIX_BOX"/>
    <property type="match status" value="1"/>
</dbReference>
<keyword evidence="6" id="KW-0460">Magnesium</keyword>
<evidence type="ECO:0000313" key="9">
    <source>
        <dbReference type="EMBL" id="OWM82982.1"/>
    </source>
</evidence>
<comment type="cofactor">
    <cofactor evidence="2">
        <name>Mg(2+)</name>
        <dbReference type="ChEBI" id="CHEBI:18420"/>
    </cofactor>
</comment>
<dbReference type="Pfam" id="PF00293">
    <property type="entry name" value="NUDIX"/>
    <property type="match status" value="1"/>
</dbReference>
<evidence type="ECO:0000259" key="8">
    <source>
        <dbReference type="PROSITE" id="PS51462"/>
    </source>
</evidence>
<dbReference type="PROSITE" id="PS51462">
    <property type="entry name" value="NUDIX"/>
    <property type="match status" value="1"/>
</dbReference>
<keyword evidence="7" id="KW-0464">Manganese</keyword>
<evidence type="ECO:0000256" key="7">
    <source>
        <dbReference type="ARBA" id="ARBA00023211"/>
    </source>
</evidence>
<sequence length="200" mass="22882">MGLFLSRNLANLLISFSSKRAKLAGAVFPVQIEEMVSLVSRTGRHLQRYDKGCRQVVGCIPYRYRKGGGELEVLLVSSQKGKAMMFPKGGWEIDESMEEAALRETIEEAGVKGKVEKKLGQWRYKSKSQGTYHDGYMFPLLVKEQLECWPEKNVRQRRWVSASEAKDICQHGWMKEALDMLVSRVTQQQQRGEVLEKPRA</sequence>
<keyword evidence="4" id="KW-0479">Metal-binding</keyword>
<dbReference type="GO" id="GO:0005634">
    <property type="term" value="C:nucleus"/>
    <property type="evidence" value="ECO:0007669"/>
    <property type="project" value="TreeGrafter"/>
</dbReference>
<dbReference type="Proteomes" id="UP000515151">
    <property type="component" value="Chromosome 8"/>
</dbReference>
<protein>
    <submittedName>
        <fullName evidence="12">Nudix hydrolase 18, mitochondrial-like</fullName>
    </submittedName>
</protein>
<dbReference type="Gene3D" id="3.90.79.10">
    <property type="entry name" value="Nucleoside Triphosphate Pyrophosphohydrolase"/>
    <property type="match status" value="1"/>
</dbReference>
<keyword evidence="11" id="KW-1185">Reference proteome</keyword>
<reference evidence="11" key="3">
    <citation type="journal article" date="2020" name="Plant Biotechnol. J.">
        <title>The pomegranate (Punica granatum L.) draft genome dissects genetic divergence between soft- and hard-seeded cultivars.</title>
        <authorList>
            <person name="Luo X."/>
            <person name="Li H."/>
            <person name="Wu Z."/>
            <person name="Yao W."/>
            <person name="Zhao P."/>
            <person name="Cao D."/>
            <person name="Yu H."/>
            <person name="Li K."/>
            <person name="Poudel K."/>
            <person name="Zhao D."/>
            <person name="Zhang F."/>
            <person name="Xia X."/>
            <person name="Chen L."/>
            <person name="Wang Q."/>
            <person name="Jing D."/>
            <person name="Cao S."/>
        </authorList>
    </citation>
    <scope>NUCLEOTIDE SEQUENCE [LARGE SCALE GENOMIC DNA]</scope>
</reference>
<reference evidence="12" key="4">
    <citation type="submission" date="2025-04" db="UniProtKB">
        <authorList>
            <consortium name="RefSeq"/>
        </authorList>
    </citation>
    <scope>IDENTIFICATION</scope>
    <source>
        <tissue evidence="12">Leaf</tissue>
    </source>
</reference>
<evidence type="ECO:0000256" key="2">
    <source>
        <dbReference type="ARBA" id="ARBA00001946"/>
    </source>
</evidence>
<dbReference type="InterPro" id="IPR020084">
    <property type="entry name" value="NUDIX_hydrolase_CS"/>
</dbReference>
<feature type="domain" description="Nudix hydrolase" evidence="8">
    <location>
        <begin position="52"/>
        <end position="182"/>
    </location>
</feature>
<dbReference type="GO" id="GO:0046872">
    <property type="term" value="F:metal ion binding"/>
    <property type="evidence" value="ECO:0007669"/>
    <property type="project" value="UniProtKB-KW"/>
</dbReference>
<reference evidence="10" key="1">
    <citation type="journal article" date="2017" name="Plant J.">
        <title>The pomegranate (Punica granatum L.) genome and the genomics of punicalagin biosynthesis.</title>
        <authorList>
            <person name="Qin G."/>
            <person name="Xu C."/>
            <person name="Ming R."/>
            <person name="Tang H."/>
            <person name="Guyot R."/>
            <person name="Kramer E.M."/>
            <person name="Hu Y."/>
            <person name="Yi X."/>
            <person name="Qi Y."/>
            <person name="Xu X."/>
            <person name="Gao Z."/>
            <person name="Pan H."/>
            <person name="Jian J."/>
            <person name="Tian Y."/>
            <person name="Yue Z."/>
            <person name="Xu Y."/>
        </authorList>
    </citation>
    <scope>NUCLEOTIDE SEQUENCE [LARGE SCALE GENOMIC DNA]</scope>
    <source>
        <strain evidence="10">cv. Dabenzi</strain>
    </source>
</reference>
<organism evidence="9 10">
    <name type="scientific">Punica granatum</name>
    <name type="common">Pomegranate</name>
    <dbReference type="NCBI Taxonomy" id="22663"/>
    <lineage>
        <taxon>Eukaryota</taxon>
        <taxon>Viridiplantae</taxon>
        <taxon>Streptophyta</taxon>
        <taxon>Embryophyta</taxon>
        <taxon>Tracheophyta</taxon>
        <taxon>Spermatophyta</taxon>
        <taxon>Magnoliopsida</taxon>
        <taxon>eudicotyledons</taxon>
        <taxon>Gunneridae</taxon>
        <taxon>Pentapetalae</taxon>
        <taxon>rosids</taxon>
        <taxon>malvids</taxon>
        <taxon>Myrtales</taxon>
        <taxon>Lythraceae</taxon>
        <taxon>Punica</taxon>
    </lineage>
</organism>
<evidence type="ECO:0000313" key="11">
    <source>
        <dbReference type="Proteomes" id="UP000515151"/>
    </source>
</evidence>
<dbReference type="InterPro" id="IPR047198">
    <property type="entry name" value="DDP-like_NUDIX"/>
</dbReference>
<comment type="similarity">
    <text evidence="3">Belongs to the Nudix hydrolase family.</text>
</comment>
<accession>A0A218XF61</accession>
<dbReference type="SUPFAM" id="SSF55811">
    <property type="entry name" value="Nudix"/>
    <property type="match status" value="1"/>
</dbReference>
<evidence type="ECO:0000256" key="1">
    <source>
        <dbReference type="ARBA" id="ARBA00001936"/>
    </source>
</evidence>
<gene>
    <name evidence="12" type="primary">LOC116215828</name>
    <name evidence="9" type="ORF">CDL15_Pgr005382</name>
</gene>
<dbReference type="PANTHER" id="PTHR12629:SF42">
    <property type="entry name" value="OS02G0734300 PROTEIN"/>
    <property type="match status" value="1"/>
</dbReference>
<evidence type="ECO:0000256" key="5">
    <source>
        <dbReference type="ARBA" id="ARBA00022801"/>
    </source>
</evidence>
<keyword evidence="5" id="KW-0378">Hydrolase</keyword>
<comment type="cofactor">
    <cofactor evidence="1">
        <name>Mn(2+)</name>
        <dbReference type="ChEBI" id="CHEBI:29035"/>
    </cofactor>
</comment>
<dbReference type="FunFam" id="3.90.79.10:FF:000022">
    <property type="entry name" value="Nudix hydrolase 17, mitochondrial"/>
    <property type="match status" value="1"/>
</dbReference>
<dbReference type="RefSeq" id="XP_031407461.1">
    <property type="nucleotide sequence ID" value="XM_031551601.1"/>
</dbReference>
<dbReference type="AlphaFoldDB" id="A0A218XF61"/>
<dbReference type="GO" id="GO:0005737">
    <property type="term" value="C:cytoplasm"/>
    <property type="evidence" value="ECO:0007669"/>
    <property type="project" value="TreeGrafter"/>
</dbReference>